<dbReference type="PROSITE" id="PS50928">
    <property type="entry name" value="ABC_TM1"/>
    <property type="match status" value="1"/>
</dbReference>
<evidence type="ECO:0000259" key="8">
    <source>
        <dbReference type="PROSITE" id="PS50928"/>
    </source>
</evidence>
<evidence type="ECO:0000256" key="4">
    <source>
        <dbReference type="ARBA" id="ARBA00022692"/>
    </source>
</evidence>
<evidence type="ECO:0000256" key="1">
    <source>
        <dbReference type="ARBA" id="ARBA00004651"/>
    </source>
</evidence>
<dbReference type="AlphaFoldDB" id="A0A9D1A8W3"/>
<sequence length="252" mass="26963">MLESLINLLESWGINRAADQLQYLLIPGTIPFAIWETIYTTALATVFAYVIGLPLGIILVTGEKGGIRPLPPALMKALNIIVNLLRSVPFTILMVVCFPLARLILGTSIGTTASIVPLTLAAAPFVARVVESSLREMDRGVIEAAQAMGCSPWQIVTKVMIPECKPSLIAGFTTATITILSYGAMAGAIGGGGLGAMALLRGHGRQERLVLYVSVVFLVILVQIIQSIGTALCVKTDRRINHTNKKKRGTKQ</sequence>
<feature type="transmembrane region" description="Helical" evidence="7">
    <location>
        <begin position="209"/>
        <end position="234"/>
    </location>
</feature>
<organism evidence="9 10">
    <name type="scientific">Candidatus Avoscillospira stercoripullorum</name>
    <dbReference type="NCBI Taxonomy" id="2840709"/>
    <lineage>
        <taxon>Bacteria</taxon>
        <taxon>Bacillati</taxon>
        <taxon>Bacillota</taxon>
        <taxon>Clostridia</taxon>
        <taxon>Eubacteriales</taxon>
        <taxon>Oscillospiraceae</taxon>
        <taxon>Oscillospiraceae incertae sedis</taxon>
        <taxon>Candidatus Avoscillospira</taxon>
    </lineage>
</organism>
<evidence type="ECO:0000313" key="9">
    <source>
        <dbReference type="EMBL" id="HIR10161.1"/>
    </source>
</evidence>
<keyword evidence="6 7" id="KW-0472">Membrane</keyword>
<evidence type="ECO:0000256" key="3">
    <source>
        <dbReference type="ARBA" id="ARBA00022475"/>
    </source>
</evidence>
<dbReference type="GO" id="GO:0005886">
    <property type="term" value="C:plasma membrane"/>
    <property type="evidence" value="ECO:0007669"/>
    <property type="project" value="UniProtKB-SubCell"/>
</dbReference>
<dbReference type="GO" id="GO:0048473">
    <property type="term" value="P:D-methionine transmembrane transport"/>
    <property type="evidence" value="ECO:0007669"/>
    <property type="project" value="TreeGrafter"/>
</dbReference>
<feature type="transmembrane region" description="Helical" evidence="7">
    <location>
        <begin position="168"/>
        <end position="189"/>
    </location>
</feature>
<feature type="domain" description="ABC transmembrane type-1" evidence="8">
    <location>
        <begin position="34"/>
        <end position="229"/>
    </location>
</feature>
<keyword evidence="2 7" id="KW-0813">Transport</keyword>
<dbReference type="PANTHER" id="PTHR30450:SF1">
    <property type="entry name" value="D-METHIONINE TRANSPORT SYSTEM PERMEASE PROTEIN METI-RELATED"/>
    <property type="match status" value="1"/>
</dbReference>
<feature type="transmembrane region" description="Helical" evidence="7">
    <location>
        <begin position="107"/>
        <end position="130"/>
    </location>
</feature>
<keyword evidence="5 7" id="KW-1133">Transmembrane helix</keyword>
<evidence type="ECO:0000256" key="7">
    <source>
        <dbReference type="RuleBase" id="RU363032"/>
    </source>
</evidence>
<evidence type="ECO:0000256" key="6">
    <source>
        <dbReference type="ARBA" id="ARBA00023136"/>
    </source>
</evidence>
<comment type="similarity">
    <text evidence="7">Belongs to the binding-protein-dependent transport system permease family.</text>
</comment>
<reference evidence="9" key="1">
    <citation type="submission" date="2020-10" db="EMBL/GenBank/DDBJ databases">
        <authorList>
            <person name="Gilroy R."/>
        </authorList>
    </citation>
    <scope>NUCLEOTIDE SEQUENCE</scope>
    <source>
        <strain evidence="9">ChiHjej9B8-7071</strain>
    </source>
</reference>
<dbReference type="SUPFAM" id="SSF161098">
    <property type="entry name" value="MetI-like"/>
    <property type="match status" value="1"/>
</dbReference>
<dbReference type="Proteomes" id="UP000824258">
    <property type="component" value="Unassembled WGS sequence"/>
</dbReference>
<evidence type="ECO:0000256" key="5">
    <source>
        <dbReference type="ARBA" id="ARBA00022989"/>
    </source>
</evidence>
<keyword evidence="3" id="KW-1003">Cell membrane</keyword>
<dbReference type="EMBL" id="DVGD01000233">
    <property type="protein sequence ID" value="HIR10161.1"/>
    <property type="molecule type" value="Genomic_DNA"/>
</dbReference>
<protein>
    <submittedName>
        <fullName evidence="9">ABC transporter permease</fullName>
    </submittedName>
</protein>
<comment type="subcellular location">
    <subcellularLocation>
        <location evidence="1 7">Cell membrane</location>
        <topology evidence="1 7">Multi-pass membrane protein</topology>
    </subcellularLocation>
</comment>
<name>A0A9D1A8W3_9FIRM</name>
<comment type="caution">
    <text evidence="9">The sequence shown here is derived from an EMBL/GenBank/DDBJ whole genome shotgun (WGS) entry which is preliminary data.</text>
</comment>
<dbReference type="CDD" id="cd06261">
    <property type="entry name" value="TM_PBP2"/>
    <property type="match status" value="1"/>
</dbReference>
<evidence type="ECO:0000256" key="2">
    <source>
        <dbReference type="ARBA" id="ARBA00022448"/>
    </source>
</evidence>
<reference evidence="9" key="2">
    <citation type="journal article" date="2021" name="PeerJ">
        <title>Extensive microbial diversity within the chicken gut microbiome revealed by metagenomics and culture.</title>
        <authorList>
            <person name="Gilroy R."/>
            <person name="Ravi A."/>
            <person name="Getino M."/>
            <person name="Pursley I."/>
            <person name="Horton D.L."/>
            <person name="Alikhan N.F."/>
            <person name="Baker D."/>
            <person name="Gharbi K."/>
            <person name="Hall N."/>
            <person name="Watson M."/>
            <person name="Adriaenssens E.M."/>
            <person name="Foster-Nyarko E."/>
            <person name="Jarju S."/>
            <person name="Secka A."/>
            <person name="Antonio M."/>
            <person name="Oren A."/>
            <person name="Chaudhuri R.R."/>
            <person name="La Ragione R."/>
            <person name="Hildebrand F."/>
            <person name="Pallen M.J."/>
        </authorList>
    </citation>
    <scope>NUCLEOTIDE SEQUENCE</scope>
    <source>
        <strain evidence="9">ChiHjej9B8-7071</strain>
    </source>
</reference>
<evidence type="ECO:0000313" key="10">
    <source>
        <dbReference type="Proteomes" id="UP000824258"/>
    </source>
</evidence>
<dbReference type="InterPro" id="IPR000515">
    <property type="entry name" value="MetI-like"/>
</dbReference>
<accession>A0A9D1A8W3</accession>
<dbReference type="Pfam" id="PF00528">
    <property type="entry name" value="BPD_transp_1"/>
    <property type="match status" value="1"/>
</dbReference>
<dbReference type="InterPro" id="IPR051322">
    <property type="entry name" value="AA_ABC_Transporter_Permease"/>
</dbReference>
<proteinExistence type="inferred from homology"/>
<feature type="transmembrane region" description="Helical" evidence="7">
    <location>
        <begin position="80"/>
        <end position="101"/>
    </location>
</feature>
<gene>
    <name evidence="9" type="ORF">IAA70_07135</name>
</gene>
<dbReference type="InterPro" id="IPR035906">
    <property type="entry name" value="MetI-like_sf"/>
</dbReference>
<dbReference type="Gene3D" id="1.10.3720.10">
    <property type="entry name" value="MetI-like"/>
    <property type="match status" value="1"/>
</dbReference>
<feature type="transmembrane region" description="Helical" evidence="7">
    <location>
        <begin position="38"/>
        <end position="60"/>
    </location>
</feature>
<keyword evidence="4 7" id="KW-0812">Transmembrane</keyword>
<dbReference type="PANTHER" id="PTHR30450">
    <property type="entry name" value="ABC TRANSPORTER PERMEASE"/>
    <property type="match status" value="1"/>
</dbReference>